<keyword evidence="3" id="KW-1185">Reference proteome</keyword>
<dbReference type="RefSeq" id="WP_085494211.1">
    <property type="nucleotide sequence ID" value="NZ_FXAZ01000002.1"/>
</dbReference>
<dbReference type="STRING" id="1852522.SAMN06295960_1982"/>
<keyword evidence="1" id="KW-1133">Transmembrane helix</keyword>
<organism evidence="2 3">
    <name type="scientific">Paenibacillus aquistagni</name>
    <dbReference type="NCBI Taxonomy" id="1852522"/>
    <lineage>
        <taxon>Bacteria</taxon>
        <taxon>Bacillati</taxon>
        <taxon>Bacillota</taxon>
        <taxon>Bacilli</taxon>
        <taxon>Bacillales</taxon>
        <taxon>Paenibacillaceae</taxon>
        <taxon>Paenibacillus</taxon>
    </lineage>
</organism>
<keyword evidence="1" id="KW-0812">Transmembrane</keyword>
<dbReference type="EMBL" id="FXAZ01000002">
    <property type="protein sequence ID" value="SMG34993.1"/>
    <property type="molecule type" value="Genomic_DNA"/>
</dbReference>
<gene>
    <name evidence="2" type="ORF">SAMN06295960_1982</name>
</gene>
<name>A0A1X7K465_9BACL</name>
<keyword evidence="1" id="KW-0472">Membrane</keyword>
<evidence type="ECO:0000313" key="3">
    <source>
        <dbReference type="Proteomes" id="UP000193834"/>
    </source>
</evidence>
<reference evidence="2 3" key="1">
    <citation type="submission" date="2017-04" db="EMBL/GenBank/DDBJ databases">
        <authorList>
            <person name="Afonso C.L."/>
            <person name="Miller P.J."/>
            <person name="Scott M.A."/>
            <person name="Spackman E."/>
            <person name="Goraichik I."/>
            <person name="Dimitrov K.M."/>
            <person name="Suarez D.L."/>
            <person name="Swayne D.E."/>
        </authorList>
    </citation>
    <scope>NUCLEOTIDE SEQUENCE [LARGE SCALE GENOMIC DNA]</scope>
    <source>
        <strain evidence="2 3">11</strain>
    </source>
</reference>
<accession>A0A1X7K465</accession>
<sequence length="68" mass="7617">MQVLTKGKVENVKVKKKILILFLIPLLLLLIVLIALSNYQALRISGITQSVDKQMVVLELEQTKSTTP</sequence>
<protein>
    <submittedName>
        <fullName evidence="2">Uncharacterized protein</fullName>
    </submittedName>
</protein>
<dbReference type="Proteomes" id="UP000193834">
    <property type="component" value="Unassembled WGS sequence"/>
</dbReference>
<evidence type="ECO:0000313" key="2">
    <source>
        <dbReference type="EMBL" id="SMG34993.1"/>
    </source>
</evidence>
<evidence type="ECO:0000256" key="1">
    <source>
        <dbReference type="SAM" id="Phobius"/>
    </source>
</evidence>
<dbReference type="AlphaFoldDB" id="A0A1X7K465"/>
<feature type="transmembrane region" description="Helical" evidence="1">
    <location>
        <begin position="18"/>
        <end position="36"/>
    </location>
</feature>
<proteinExistence type="predicted"/>